<proteinExistence type="predicted"/>
<keyword evidence="1" id="KW-0732">Signal</keyword>
<evidence type="ECO:0000256" key="1">
    <source>
        <dbReference type="SAM" id="SignalP"/>
    </source>
</evidence>
<dbReference type="AlphaFoldDB" id="A0A7G8PS60"/>
<dbReference type="KEGG" id="alti:ALE3EI_0598"/>
<sequence>MKTLLSFCVFALLLFVAPLNAQKQYTVDGQSYTLKTEVDGPITLLWNSIDGEYRYFVQKGSAITELKNSRMNGQYQQEYKESLKLLTADQQMSTDNVKLTRAGLKSFVSEYNKKADPNFNNETSSILLKTRLGVFGGISNSIFTENPNNSLLPVAGLDLEVIDEVKLRRHSVVVRFKQTFQASDYKYSASQFSLNYRFKFVKQQTFDIFVNTKFVAYTYSKREDFVVIDPVTNEVTLESSSGGDLSAPATFGLGADIALGNGFLILNYNDIVGIGVDSNGEFPVDFTVGYKFNL</sequence>
<accession>A0A7G8PS60</accession>
<name>A0A7G8PS60_9FLAO</name>
<feature type="signal peptide" evidence="1">
    <location>
        <begin position="1"/>
        <end position="21"/>
    </location>
</feature>
<organism evidence="2 3">
    <name type="scientific">Constantimarinum furrinae</name>
    <dbReference type="NCBI Taxonomy" id="2562285"/>
    <lineage>
        <taxon>Bacteria</taxon>
        <taxon>Pseudomonadati</taxon>
        <taxon>Bacteroidota</taxon>
        <taxon>Flavobacteriia</taxon>
        <taxon>Flavobacteriales</taxon>
        <taxon>Flavobacteriaceae</taxon>
        <taxon>Altibacter/Constantimarinum group</taxon>
        <taxon>Constantimarinum</taxon>
    </lineage>
</organism>
<gene>
    <name evidence="2" type="ORF">ALE3EI_0598</name>
</gene>
<dbReference type="RefSeq" id="WP_186990714.1">
    <property type="nucleotide sequence ID" value="NZ_CP052909.1"/>
</dbReference>
<evidence type="ECO:0000313" key="2">
    <source>
        <dbReference type="EMBL" id="QNJ97176.1"/>
    </source>
</evidence>
<evidence type="ECO:0008006" key="4">
    <source>
        <dbReference type="Google" id="ProtNLM"/>
    </source>
</evidence>
<feature type="chain" id="PRO_5029008638" description="Outer membrane protein beta-barrel domain-containing protein" evidence="1">
    <location>
        <begin position="22"/>
        <end position="294"/>
    </location>
</feature>
<evidence type="ECO:0000313" key="3">
    <source>
        <dbReference type="Proteomes" id="UP000515514"/>
    </source>
</evidence>
<protein>
    <recommendedName>
        <fullName evidence="4">Outer membrane protein beta-barrel domain-containing protein</fullName>
    </recommendedName>
</protein>
<reference evidence="2 3" key="1">
    <citation type="submission" date="2020-04" db="EMBL/GenBank/DDBJ databases">
        <title>Genome sequence of Altibacter aquimarinus strain ALE3EI.</title>
        <authorList>
            <person name="Oh H.-M."/>
            <person name="Jang D."/>
        </authorList>
    </citation>
    <scope>NUCLEOTIDE SEQUENCE [LARGE SCALE GENOMIC DNA]</scope>
    <source>
        <strain evidence="2 3">ALE3EI</strain>
    </source>
</reference>
<dbReference type="Proteomes" id="UP000515514">
    <property type="component" value="Chromosome"/>
</dbReference>
<dbReference type="EMBL" id="CP052909">
    <property type="protein sequence ID" value="QNJ97176.1"/>
    <property type="molecule type" value="Genomic_DNA"/>
</dbReference>
<keyword evidence="3" id="KW-1185">Reference proteome</keyword>